<keyword evidence="1" id="KW-1133">Transmembrane helix</keyword>
<feature type="transmembrane region" description="Helical" evidence="1">
    <location>
        <begin position="223"/>
        <end position="244"/>
    </location>
</feature>
<keyword evidence="1" id="KW-0472">Membrane</keyword>
<keyword evidence="1" id="KW-0812">Transmembrane</keyword>
<protein>
    <submittedName>
        <fullName evidence="2">ABC transporter</fullName>
    </submittedName>
</protein>
<name>A0A0L8KA29_STRVR</name>
<dbReference type="Proteomes" id="UP000037023">
    <property type="component" value="Unassembled WGS sequence"/>
</dbReference>
<dbReference type="RefSeq" id="WP_033201801.1">
    <property type="nucleotide sequence ID" value="NZ_LGUP01000237.1"/>
</dbReference>
<feature type="transmembrane region" description="Helical" evidence="1">
    <location>
        <begin position="25"/>
        <end position="47"/>
    </location>
</feature>
<feature type="transmembrane region" description="Helical" evidence="1">
    <location>
        <begin position="178"/>
        <end position="203"/>
    </location>
</feature>
<feature type="transmembrane region" description="Helical" evidence="1">
    <location>
        <begin position="149"/>
        <end position="171"/>
    </location>
</feature>
<organism evidence="2 3">
    <name type="scientific">Streptomyces viridochromogenes</name>
    <dbReference type="NCBI Taxonomy" id="1938"/>
    <lineage>
        <taxon>Bacteria</taxon>
        <taxon>Bacillati</taxon>
        <taxon>Actinomycetota</taxon>
        <taxon>Actinomycetes</taxon>
        <taxon>Kitasatosporales</taxon>
        <taxon>Streptomycetaceae</taxon>
        <taxon>Streptomyces</taxon>
    </lineage>
</organism>
<feature type="transmembrane region" description="Helical" evidence="1">
    <location>
        <begin position="103"/>
        <end position="129"/>
    </location>
</feature>
<dbReference type="PATRIC" id="fig|1938.6.peg.4538"/>
<evidence type="ECO:0000256" key="1">
    <source>
        <dbReference type="SAM" id="Phobius"/>
    </source>
</evidence>
<proteinExistence type="predicted"/>
<comment type="caution">
    <text evidence="2">The sequence shown here is derived from an EMBL/GenBank/DDBJ whole genome shotgun (WGS) entry which is preliminary data.</text>
</comment>
<gene>
    <name evidence="2" type="ORF">ADK34_21105</name>
</gene>
<feature type="transmembrane region" description="Helical" evidence="1">
    <location>
        <begin position="59"/>
        <end position="82"/>
    </location>
</feature>
<dbReference type="OrthoDB" id="4529884at2"/>
<dbReference type="EMBL" id="LGUP01000237">
    <property type="protein sequence ID" value="KOG22745.1"/>
    <property type="molecule type" value="Genomic_DNA"/>
</dbReference>
<dbReference type="AlphaFoldDB" id="A0A0L8KA29"/>
<evidence type="ECO:0000313" key="3">
    <source>
        <dbReference type="Proteomes" id="UP000037023"/>
    </source>
</evidence>
<evidence type="ECO:0000313" key="2">
    <source>
        <dbReference type="EMBL" id="KOG22745.1"/>
    </source>
</evidence>
<accession>A0A0L8KA29</accession>
<reference evidence="2 3" key="1">
    <citation type="submission" date="2015-06" db="EMBL/GenBank/DDBJ databases">
        <authorList>
            <person name="Hoefler B.C."/>
            <person name="Straight P.D."/>
        </authorList>
    </citation>
    <scope>NUCLEOTIDE SEQUENCE [LARGE SCALE GENOMIC DNA]</scope>
    <source>
        <strain evidence="2 3">NRRL 3427</strain>
    </source>
</reference>
<sequence length="249" mass="25837">MRSALPTAPVLHSEWIKIRSLRGTFVALSAVCVVTAGIQMLMAALLSAEDAAGMGADPLLAAFYGVNFGTIAAFAFGATALASEFHNGALRTSLTAVPNRARFYLSKMAMVAGLAFVAGEFAGLATFIGGQAFMGPGALELGSPGTYRAIFGCGLYLMLMALLAAGLTAVLHSTTVVLSLLIPFVLLVPFVLGSASDGAARFLPDRAGWMVMRMEPHDGLGPWTGTGVLALWALVAVTGGWLAVRRRDA</sequence>